<comment type="caution">
    <text evidence="1">The sequence shown here is derived from an EMBL/GenBank/DDBJ whole genome shotgun (WGS) entry which is preliminary data.</text>
</comment>
<dbReference type="AlphaFoldDB" id="A0A0F9X926"/>
<sequence>MPKINLELKDVGCRKPGCQRRMEPTSRHHRQNESLFINAFGDRHAKMRTKTYKALVQRYASFDERDIIRICNWHHCEIHLMYDEAINEDRQLHLKPMLEYTWQEANSLMRALRKLCYKWEKEETPGRDPADCTFAKRFPLLVAPRQVQKRGRRNRKAKK</sequence>
<protein>
    <submittedName>
        <fullName evidence="1">Uncharacterized protein</fullName>
    </submittedName>
</protein>
<reference evidence="1" key="1">
    <citation type="journal article" date="2015" name="Nature">
        <title>Complex archaea that bridge the gap between prokaryotes and eukaryotes.</title>
        <authorList>
            <person name="Spang A."/>
            <person name="Saw J.H."/>
            <person name="Jorgensen S.L."/>
            <person name="Zaremba-Niedzwiedzka K."/>
            <person name="Martijn J."/>
            <person name="Lind A.E."/>
            <person name="van Eijk R."/>
            <person name="Schleper C."/>
            <person name="Guy L."/>
            <person name="Ettema T.J."/>
        </authorList>
    </citation>
    <scope>NUCLEOTIDE SEQUENCE</scope>
</reference>
<proteinExistence type="predicted"/>
<name>A0A0F9X926_9ZZZZ</name>
<dbReference type="EMBL" id="LAZR01000131">
    <property type="protein sequence ID" value="KKN88123.1"/>
    <property type="molecule type" value="Genomic_DNA"/>
</dbReference>
<organism evidence="1">
    <name type="scientific">marine sediment metagenome</name>
    <dbReference type="NCBI Taxonomy" id="412755"/>
    <lineage>
        <taxon>unclassified sequences</taxon>
        <taxon>metagenomes</taxon>
        <taxon>ecological metagenomes</taxon>
    </lineage>
</organism>
<accession>A0A0F9X926</accession>
<gene>
    <name evidence="1" type="ORF">LCGC14_0251950</name>
</gene>
<evidence type="ECO:0000313" key="1">
    <source>
        <dbReference type="EMBL" id="KKN88123.1"/>
    </source>
</evidence>